<dbReference type="InterPro" id="IPR000847">
    <property type="entry name" value="LysR_HTH_N"/>
</dbReference>
<dbReference type="FunFam" id="1.10.10.10:FF:000001">
    <property type="entry name" value="LysR family transcriptional regulator"/>
    <property type="match status" value="1"/>
</dbReference>
<dbReference type="PANTHER" id="PTHR30346">
    <property type="entry name" value="TRANSCRIPTIONAL DUAL REGULATOR HCAR-RELATED"/>
    <property type="match status" value="1"/>
</dbReference>
<comment type="caution">
    <text evidence="6">The sequence shown here is derived from an EMBL/GenBank/DDBJ whole genome shotgun (WGS) entry which is preliminary data.</text>
</comment>
<organism evidence="6">
    <name type="scientific">Streptomyces sp. SID7499</name>
    <dbReference type="NCBI Taxonomy" id="2706086"/>
    <lineage>
        <taxon>Bacteria</taxon>
        <taxon>Bacillati</taxon>
        <taxon>Actinomycetota</taxon>
        <taxon>Actinomycetes</taxon>
        <taxon>Kitasatosporales</taxon>
        <taxon>Streptomycetaceae</taxon>
        <taxon>Streptomyces</taxon>
    </lineage>
</organism>
<dbReference type="PRINTS" id="PR00039">
    <property type="entry name" value="HTHLYSR"/>
</dbReference>
<feature type="non-terminal residue" evidence="6">
    <location>
        <position position="49"/>
    </location>
</feature>
<dbReference type="InterPro" id="IPR036390">
    <property type="entry name" value="WH_DNA-bd_sf"/>
</dbReference>
<evidence type="ECO:0000259" key="5">
    <source>
        <dbReference type="PROSITE" id="PS50931"/>
    </source>
</evidence>
<feature type="domain" description="HTH lysR-type" evidence="5">
    <location>
        <begin position="1"/>
        <end position="49"/>
    </location>
</feature>
<evidence type="ECO:0000256" key="1">
    <source>
        <dbReference type="ARBA" id="ARBA00009437"/>
    </source>
</evidence>
<dbReference type="InterPro" id="IPR036388">
    <property type="entry name" value="WH-like_DNA-bd_sf"/>
</dbReference>
<dbReference type="AlphaFoldDB" id="A0A6G3XBV3"/>
<evidence type="ECO:0000313" key="6">
    <source>
        <dbReference type="EMBL" id="NEE15092.1"/>
    </source>
</evidence>
<dbReference type="PROSITE" id="PS50931">
    <property type="entry name" value="HTH_LYSR"/>
    <property type="match status" value="1"/>
</dbReference>
<dbReference type="GO" id="GO:0003677">
    <property type="term" value="F:DNA binding"/>
    <property type="evidence" value="ECO:0007669"/>
    <property type="project" value="UniProtKB-KW"/>
</dbReference>
<evidence type="ECO:0000256" key="4">
    <source>
        <dbReference type="ARBA" id="ARBA00023163"/>
    </source>
</evidence>
<dbReference type="GO" id="GO:0032993">
    <property type="term" value="C:protein-DNA complex"/>
    <property type="evidence" value="ECO:0007669"/>
    <property type="project" value="TreeGrafter"/>
</dbReference>
<accession>A0A6G3XBV3</accession>
<dbReference type="PANTHER" id="PTHR30346:SF0">
    <property type="entry name" value="HCA OPERON TRANSCRIPTIONAL ACTIVATOR HCAR"/>
    <property type="match status" value="1"/>
</dbReference>
<gene>
    <name evidence="6" type="ORF">G3M58_52610</name>
</gene>
<sequence length="49" mass="5756">MELRHLKAFLAVAEELHFGRAAKRLQMAQPPLSQQIRQLERELGVQLFR</sequence>
<reference evidence="6" key="1">
    <citation type="submission" date="2020-01" db="EMBL/GenBank/DDBJ databases">
        <title>Insect and environment-associated Actinomycetes.</title>
        <authorList>
            <person name="Currrie C."/>
            <person name="Chevrette M."/>
            <person name="Carlson C."/>
            <person name="Stubbendieck R."/>
            <person name="Wendt-Pienkowski E."/>
        </authorList>
    </citation>
    <scope>NUCLEOTIDE SEQUENCE</scope>
    <source>
        <strain evidence="6">SID7499</strain>
    </source>
</reference>
<dbReference type="EMBL" id="JAAGMN010005375">
    <property type="protein sequence ID" value="NEE15092.1"/>
    <property type="molecule type" value="Genomic_DNA"/>
</dbReference>
<evidence type="ECO:0000256" key="2">
    <source>
        <dbReference type="ARBA" id="ARBA00023015"/>
    </source>
</evidence>
<protein>
    <submittedName>
        <fullName evidence="6">LysR family transcriptional regulator</fullName>
    </submittedName>
</protein>
<keyword evidence="3" id="KW-0238">DNA-binding</keyword>
<keyword evidence="4" id="KW-0804">Transcription</keyword>
<dbReference type="GO" id="GO:0003700">
    <property type="term" value="F:DNA-binding transcription factor activity"/>
    <property type="evidence" value="ECO:0007669"/>
    <property type="project" value="InterPro"/>
</dbReference>
<comment type="similarity">
    <text evidence="1">Belongs to the LysR transcriptional regulatory family.</text>
</comment>
<dbReference type="SUPFAM" id="SSF46785">
    <property type="entry name" value="Winged helix' DNA-binding domain"/>
    <property type="match status" value="1"/>
</dbReference>
<keyword evidence="2" id="KW-0805">Transcription regulation</keyword>
<dbReference type="Gene3D" id="1.10.10.10">
    <property type="entry name" value="Winged helix-like DNA-binding domain superfamily/Winged helix DNA-binding domain"/>
    <property type="match status" value="1"/>
</dbReference>
<proteinExistence type="inferred from homology"/>
<evidence type="ECO:0000256" key="3">
    <source>
        <dbReference type="ARBA" id="ARBA00023125"/>
    </source>
</evidence>
<dbReference type="Pfam" id="PF00126">
    <property type="entry name" value="HTH_1"/>
    <property type="match status" value="1"/>
</dbReference>
<name>A0A6G3XBV3_9ACTN</name>